<dbReference type="RefSeq" id="WP_073355936.1">
    <property type="nucleotide sequence ID" value="NZ_FQUZ01000013.1"/>
</dbReference>
<dbReference type="NCBIfam" id="TIGR00219">
    <property type="entry name" value="mreC"/>
    <property type="match status" value="1"/>
</dbReference>
<comment type="function">
    <text evidence="5">Involved in formation and maintenance of cell shape.</text>
</comment>
<dbReference type="EMBL" id="FQUZ01000013">
    <property type="protein sequence ID" value="SHF11505.1"/>
    <property type="molecule type" value="Genomic_DNA"/>
</dbReference>
<dbReference type="Gene3D" id="2.40.10.340">
    <property type="entry name" value="Rod shape-determining protein MreC, domain 1"/>
    <property type="match status" value="1"/>
</dbReference>
<dbReference type="Pfam" id="PF04085">
    <property type="entry name" value="MreC"/>
    <property type="match status" value="1"/>
</dbReference>
<dbReference type="PANTHER" id="PTHR34138">
    <property type="entry name" value="CELL SHAPE-DETERMINING PROTEIN MREC"/>
    <property type="match status" value="1"/>
</dbReference>
<dbReference type="PANTHER" id="PTHR34138:SF1">
    <property type="entry name" value="CELL SHAPE-DETERMINING PROTEIN MREC"/>
    <property type="match status" value="1"/>
</dbReference>
<dbReference type="Proteomes" id="UP000184327">
    <property type="component" value="Unassembled WGS sequence"/>
</dbReference>
<organism evidence="8 9">
    <name type="scientific">Lampropedia hyalina DSM 16112</name>
    <dbReference type="NCBI Taxonomy" id="1122156"/>
    <lineage>
        <taxon>Bacteria</taxon>
        <taxon>Pseudomonadati</taxon>
        <taxon>Pseudomonadota</taxon>
        <taxon>Betaproteobacteria</taxon>
        <taxon>Burkholderiales</taxon>
        <taxon>Comamonadaceae</taxon>
        <taxon>Lampropedia</taxon>
    </lineage>
</organism>
<accession>A0A1M4Z0L0</accession>
<dbReference type="AlphaFoldDB" id="A0A1M4Z0L0"/>
<evidence type="ECO:0000256" key="4">
    <source>
        <dbReference type="ARBA" id="ARBA00032089"/>
    </source>
</evidence>
<evidence type="ECO:0000256" key="1">
    <source>
        <dbReference type="ARBA" id="ARBA00009369"/>
    </source>
</evidence>
<feature type="region of interest" description="Disordered" evidence="6">
    <location>
        <begin position="280"/>
        <end position="306"/>
    </location>
</feature>
<comment type="similarity">
    <text evidence="1 5">Belongs to the MreC family.</text>
</comment>
<dbReference type="OrthoDB" id="9808025at2"/>
<dbReference type="PIRSF" id="PIRSF038471">
    <property type="entry name" value="MreC"/>
    <property type="match status" value="1"/>
</dbReference>
<protein>
    <recommendedName>
        <fullName evidence="2 5">Cell shape-determining protein MreC</fullName>
    </recommendedName>
    <alternativeName>
        <fullName evidence="4 5">Cell shape protein MreC</fullName>
    </alternativeName>
</protein>
<dbReference type="STRING" id="1122156.SAMN02745117_01349"/>
<sequence>MFERTTPRLFEHGPSPASRLMVCAALAIFLMVADSRFHVVRPVREAIATAIYPLQWLMLQPVLLHRHASQYVAQVKTMQQQEAEVQTQVLALAQTAHEAQFLKMENTQLRALLGLRERVASVTLTAEIIYETPDPYTNRLTINKGRSDGVQEGAPVLDANGVLGQVTRVYLHSSEVRLVSDRQHAVPVMNTRTGLRMLAFGEAVARPSGGMEVRYVPVGTDMQQGDLLVTSGIDGYYPAGLPVGVVAQVDAQHDAPFLRIAVQPSAQVSRVRHVLVVTPTGLSPEHEETDAEDTATGPAARKVGAP</sequence>
<keyword evidence="3 5" id="KW-0133">Cell shape</keyword>
<name>A0A1M4Z0L0_9BURK</name>
<dbReference type="InterPro" id="IPR055342">
    <property type="entry name" value="MreC_beta-barrel_core"/>
</dbReference>
<dbReference type="InterPro" id="IPR042175">
    <property type="entry name" value="Cell/Rod_MreC_2"/>
</dbReference>
<feature type="domain" description="Rod shape-determining protein MreC beta-barrel core" evidence="7">
    <location>
        <begin position="128"/>
        <end position="277"/>
    </location>
</feature>
<dbReference type="InterPro" id="IPR042177">
    <property type="entry name" value="Cell/Rod_1"/>
</dbReference>
<reference evidence="8 9" key="1">
    <citation type="submission" date="2016-11" db="EMBL/GenBank/DDBJ databases">
        <authorList>
            <person name="Jaros S."/>
            <person name="Januszkiewicz K."/>
            <person name="Wedrychowicz H."/>
        </authorList>
    </citation>
    <scope>NUCLEOTIDE SEQUENCE [LARGE SCALE GENOMIC DNA]</scope>
    <source>
        <strain evidence="8 9">DSM 16112</strain>
    </source>
</reference>
<dbReference type="InterPro" id="IPR007221">
    <property type="entry name" value="MreC"/>
</dbReference>
<evidence type="ECO:0000256" key="6">
    <source>
        <dbReference type="SAM" id="MobiDB-lite"/>
    </source>
</evidence>
<dbReference type="GO" id="GO:0008360">
    <property type="term" value="P:regulation of cell shape"/>
    <property type="evidence" value="ECO:0007669"/>
    <property type="project" value="UniProtKB-KW"/>
</dbReference>
<gene>
    <name evidence="8" type="ORF">SAMN02745117_01349</name>
</gene>
<evidence type="ECO:0000313" key="9">
    <source>
        <dbReference type="Proteomes" id="UP000184327"/>
    </source>
</evidence>
<proteinExistence type="inferred from homology"/>
<evidence type="ECO:0000259" key="7">
    <source>
        <dbReference type="Pfam" id="PF04085"/>
    </source>
</evidence>
<evidence type="ECO:0000256" key="5">
    <source>
        <dbReference type="PIRNR" id="PIRNR038471"/>
    </source>
</evidence>
<evidence type="ECO:0000313" key="8">
    <source>
        <dbReference type="EMBL" id="SHF11505.1"/>
    </source>
</evidence>
<keyword evidence="9" id="KW-1185">Reference proteome</keyword>
<evidence type="ECO:0000256" key="2">
    <source>
        <dbReference type="ARBA" id="ARBA00013855"/>
    </source>
</evidence>
<dbReference type="Gene3D" id="2.40.10.350">
    <property type="entry name" value="Rod shape-determining protein MreC, domain 2"/>
    <property type="match status" value="1"/>
</dbReference>
<evidence type="ECO:0000256" key="3">
    <source>
        <dbReference type="ARBA" id="ARBA00022960"/>
    </source>
</evidence>
<dbReference type="GO" id="GO:0005886">
    <property type="term" value="C:plasma membrane"/>
    <property type="evidence" value="ECO:0007669"/>
    <property type="project" value="TreeGrafter"/>
</dbReference>